<keyword evidence="1" id="KW-1133">Transmembrane helix</keyword>
<keyword evidence="1" id="KW-0812">Transmembrane</keyword>
<sequence length="116" mass="12587">MNEITVSPAAQVITSIIPIVGIVIGGVVIFFYLLWRHTQIKLLIQSGNYTPVRFDVCFFSLFTGILLTGIGVVLTVLIACVAGATYSLLGGLIPLVIGISLIVFYIVYSKKTQPKR</sequence>
<dbReference type="EMBL" id="AWVH01000013">
    <property type="protein sequence ID" value="ERJ93874.1"/>
    <property type="molecule type" value="Genomic_DNA"/>
</dbReference>
<organism evidence="2 3">
    <name type="scientific">Treponema lecithinolyticum ATCC 700332</name>
    <dbReference type="NCBI Taxonomy" id="1321815"/>
    <lineage>
        <taxon>Bacteria</taxon>
        <taxon>Pseudomonadati</taxon>
        <taxon>Spirochaetota</taxon>
        <taxon>Spirochaetia</taxon>
        <taxon>Spirochaetales</taxon>
        <taxon>Treponemataceae</taxon>
        <taxon>Treponema</taxon>
    </lineage>
</organism>
<proteinExistence type="predicted"/>
<keyword evidence="3" id="KW-1185">Reference proteome</keyword>
<dbReference type="Proteomes" id="UP000016649">
    <property type="component" value="Unassembled WGS sequence"/>
</dbReference>
<comment type="caution">
    <text evidence="2">The sequence shown here is derived from an EMBL/GenBank/DDBJ whole genome shotgun (WGS) entry which is preliminary data.</text>
</comment>
<evidence type="ECO:0008006" key="4">
    <source>
        <dbReference type="Google" id="ProtNLM"/>
    </source>
</evidence>
<name>A0ABN0P0B9_TRELE</name>
<keyword evidence="1" id="KW-0472">Membrane</keyword>
<accession>A0ABN0P0B9</accession>
<feature type="transmembrane region" description="Helical" evidence="1">
    <location>
        <begin position="85"/>
        <end position="108"/>
    </location>
</feature>
<reference evidence="2 3" key="1">
    <citation type="submission" date="2013-08" db="EMBL/GenBank/DDBJ databases">
        <authorList>
            <person name="Weinstock G."/>
            <person name="Sodergren E."/>
            <person name="Wylie T."/>
            <person name="Fulton L."/>
            <person name="Fulton R."/>
            <person name="Fronick C."/>
            <person name="O'Laughlin M."/>
            <person name="Godfrey J."/>
            <person name="Miner T."/>
            <person name="Herter B."/>
            <person name="Appelbaum E."/>
            <person name="Cordes M."/>
            <person name="Lek S."/>
            <person name="Wollam A."/>
            <person name="Pepin K.H."/>
            <person name="Palsikar V.B."/>
            <person name="Mitreva M."/>
            <person name="Wilson R.K."/>
        </authorList>
    </citation>
    <scope>NUCLEOTIDE SEQUENCE [LARGE SCALE GENOMIC DNA]</scope>
    <source>
        <strain evidence="2 3">ATCC 700332</strain>
    </source>
</reference>
<protein>
    <recommendedName>
        <fullName evidence="4">DUF3784 domain-containing protein</fullName>
    </recommendedName>
</protein>
<evidence type="ECO:0000256" key="1">
    <source>
        <dbReference type="SAM" id="Phobius"/>
    </source>
</evidence>
<dbReference type="RefSeq" id="WP_021686443.1">
    <property type="nucleotide sequence ID" value="NZ_KI260556.1"/>
</dbReference>
<gene>
    <name evidence="2" type="ORF">HMPREF9193_00595</name>
</gene>
<feature type="transmembrane region" description="Helical" evidence="1">
    <location>
        <begin position="56"/>
        <end position="79"/>
    </location>
</feature>
<feature type="transmembrane region" description="Helical" evidence="1">
    <location>
        <begin position="12"/>
        <end position="35"/>
    </location>
</feature>
<evidence type="ECO:0000313" key="2">
    <source>
        <dbReference type="EMBL" id="ERJ93874.1"/>
    </source>
</evidence>
<evidence type="ECO:0000313" key="3">
    <source>
        <dbReference type="Proteomes" id="UP000016649"/>
    </source>
</evidence>